<sequence length="330" mass="35668">MSGRAAAGPALSPRPPARRRPLCRARAAGPPRGRPEPARSPQRARRPGSASWGPRLPPAREARELGESRGVRRPGPPRQGVDAPGPARFRFRPGQRSLEALVADAESGFGRPLLGEVRWFHTGELESGEEERRGAGPGEWGLAVRFARLSLRPGAVRPGEELREMAPRCTLRFTRVKEGSVRDPGLRPMAQGLWRVGTIAQRCLRPGAFLRQGQGSRPACPGSRSGSGRLLRMNMTHPRAPPRKRDLPWPSGDIPGLQSPGLTPSSCLLVLQGTPATLPPSGSLDGRGVLSPVPLSTSRTRLSLGLFAWCTCCPWARLASRALWGQQSWS</sequence>
<feature type="compositionally biased region" description="Low complexity" evidence="1">
    <location>
        <begin position="1"/>
        <end position="11"/>
    </location>
</feature>
<feature type="region of interest" description="Disordered" evidence="1">
    <location>
        <begin position="213"/>
        <end position="232"/>
    </location>
</feature>
<feature type="compositionally biased region" description="Basic and acidic residues" evidence="1">
    <location>
        <begin position="58"/>
        <end position="70"/>
    </location>
</feature>
<proteinExistence type="predicted"/>
<name>A0A6J2D168_ZALCA</name>
<feature type="region of interest" description="Disordered" evidence="1">
    <location>
        <begin position="1"/>
        <end position="91"/>
    </location>
</feature>
<dbReference type="OrthoDB" id="9809754at2759"/>
<dbReference type="GeneID" id="113922469"/>
<protein>
    <submittedName>
        <fullName evidence="3">Translation initiation factor IF-2-like isoform X1</fullName>
    </submittedName>
</protein>
<dbReference type="Proteomes" id="UP000515165">
    <property type="component" value="Chromosome 9"/>
</dbReference>
<evidence type="ECO:0000313" key="2">
    <source>
        <dbReference type="Proteomes" id="UP000515165"/>
    </source>
</evidence>
<evidence type="ECO:0000256" key="1">
    <source>
        <dbReference type="SAM" id="MobiDB-lite"/>
    </source>
</evidence>
<accession>A0A6J2D168</accession>
<gene>
    <name evidence="3" type="primary">LOC113922469</name>
</gene>
<dbReference type="RefSeq" id="XP_027450170.1">
    <property type="nucleotide sequence ID" value="XM_027594369.1"/>
</dbReference>
<evidence type="ECO:0000313" key="3">
    <source>
        <dbReference type="RefSeq" id="XP_027450170.1"/>
    </source>
</evidence>
<reference evidence="3" key="1">
    <citation type="submission" date="2025-08" db="UniProtKB">
        <authorList>
            <consortium name="RefSeq"/>
        </authorList>
    </citation>
    <scope>IDENTIFICATION</scope>
    <source>
        <tissue evidence="3">Blood</tissue>
    </source>
</reference>
<dbReference type="AlphaFoldDB" id="A0A6J2D168"/>
<dbReference type="KEGG" id="zca:113922469"/>
<keyword evidence="2" id="KW-1185">Reference proteome</keyword>
<organism evidence="2 3">
    <name type="scientific">Zalophus californianus</name>
    <name type="common">California sealion</name>
    <dbReference type="NCBI Taxonomy" id="9704"/>
    <lineage>
        <taxon>Eukaryota</taxon>
        <taxon>Metazoa</taxon>
        <taxon>Chordata</taxon>
        <taxon>Craniata</taxon>
        <taxon>Vertebrata</taxon>
        <taxon>Euteleostomi</taxon>
        <taxon>Mammalia</taxon>
        <taxon>Eutheria</taxon>
        <taxon>Laurasiatheria</taxon>
        <taxon>Carnivora</taxon>
        <taxon>Caniformia</taxon>
        <taxon>Pinnipedia</taxon>
        <taxon>Otariidae</taxon>
        <taxon>Zalophus</taxon>
    </lineage>
</organism>